<dbReference type="InterPro" id="IPR032340">
    <property type="entry name" value="DUF4860"/>
</dbReference>
<protein>
    <recommendedName>
        <fullName evidence="4">Competence protein ComGF</fullName>
    </recommendedName>
</protein>
<dbReference type="OrthoDB" id="1863061at2"/>
<accession>A0A1H2VPR5</accession>
<feature type="transmembrane region" description="Helical" evidence="1">
    <location>
        <begin position="12"/>
        <end position="32"/>
    </location>
</feature>
<organism evidence="2 3">
    <name type="scientific">Kandleria vitulina</name>
    <dbReference type="NCBI Taxonomy" id="1630"/>
    <lineage>
        <taxon>Bacteria</taxon>
        <taxon>Bacillati</taxon>
        <taxon>Bacillota</taxon>
        <taxon>Erysipelotrichia</taxon>
        <taxon>Erysipelotrichales</taxon>
        <taxon>Coprobacillaceae</taxon>
        <taxon>Kandleria</taxon>
    </lineage>
</organism>
<dbReference type="STRING" id="1630.SAMN05216514_10813"/>
<dbReference type="RefSeq" id="WP_074687160.1">
    <property type="nucleotide sequence ID" value="NZ_FNNF01000037.1"/>
</dbReference>
<evidence type="ECO:0000256" key="1">
    <source>
        <dbReference type="SAM" id="Phobius"/>
    </source>
</evidence>
<gene>
    <name evidence="2" type="ORF">SAMN04487759_1377</name>
</gene>
<dbReference type="AlphaFoldDB" id="A0A1H2VPR5"/>
<evidence type="ECO:0008006" key="4">
    <source>
        <dbReference type="Google" id="ProtNLM"/>
    </source>
</evidence>
<evidence type="ECO:0000313" key="2">
    <source>
        <dbReference type="EMBL" id="SDW70402.1"/>
    </source>
</evidence>
<name>A0A1H2VPR5_9FIRM</name>
<keyword evidence="1" id="KW-0812">Transmembrane</keyword>
<keyword evidence="1" id="KW-0472">Membrane</keyword>
<proteinExistence type="predicted"/>
<dbReference type="EMBL" id="FNNF01000037">
    <property type="protein sequence ID" value="SDW70402.1"/>
    <property type="molecule type" value="Genomic_DNA"/>
</dbReference>
<keyword evidence="1" id="KW-1133">Transmembrane helix</keyword>
<reference evidence="2 3" key="1">
    <citation type="submission" date="2016-10" db="EMBL/GenBank/DDBJ databases">
        <authorList>
            <person name="de Groot N.N."/>
        </authorList>
    </citation>
    <scope>NUCLEOTIDE SEQUENCE [LARGE SCALE GENOMIC DNA]</scope>
    <source>
        <strain evidence="2 3">S3b</strain>
    </source>
</reference>
<evidence type="ECO:0000313" key="3">
    <source>
        <dbReference type="Proteomes" id="UP000182429"/>
    </source>
</evidence>
<dbReference type="Proteomes" id="UP000182429">
    <property type="component" value="Unassembled WGS sequence"/>
</dbReference>
<sequence>MQRKSHSIDIVFVLILFSVFSLSAFSIVYIGANVYGSSTKTTDNIRNFDLSMNYVVEKVKIHNNGSINIIKNNDNDILKYQLNNKKNHYMFCYQGFLCEYSADPNEAFDPQKGKHVIEMDKMSLSMHRYQLKITMIIKDHSRESFINLVRSDLE</sequence>
<dbReference type="Pfam" id="PF16152">
    <property type="entry name" value="DUF4860"/>
    <property type="match status" value="1"/>
</dbReference>